<comment type="pathway">
    <text evidence="5">Carbohydrate metabolism; pentose and glucuronate interconversion.</text>
</comment>
<comment type="caution">
    <text evidence="12">The sequence shown here is derived from an EMBL/GenBank/DDBJ whole genome shotgun (WGS) entry which is preliminary data.</text>
</comment>
<evidence type="ECO:0000256" key="5">
    <source>
        <dbReference type="ARBA" id="ARBA00004892"/>
    </source>
</evidence>
<evidence type="ECO:0000256" key="6">
    <source>
        <dbReference type="ARBA" id="ARBA00007389"/>
    </source>
</evidence>
<dbReference type="Proteomes" id="UP001499882">
    <property type="component" value="Unassembled WGS sequence"/>
</dbReference>
<reference evidence="13" key="1">
    <citation type="journal article" date="2019" name="Int. J. Syst. Evol. Microbiol.">
        <title>The Global Catalogue of Microorganisms (GCM) 10K type strain sequencing project: providing services to taxonomists for standard genome sequencing and annotation.</title>
        <authorList>
            <consortium name="The Broad Institute Genomics Platform"/>
            <consortium name="The Broad Institute Genome Sequencing Center for Infectious Disease"/>
            <person name="Wu L."/>
            <person name="Ma J."/>
        </authorList>
    </citation>
    <scope>NUCLEOTIDE SEQUENCE [LARGE SCALE GENOMIC DNA]</scope>
    <source>
        <strain evidence="13">JCM 18532</strain>
    </source>
</reference>
<dbReference type="PANTHER" id="PTHR30387">
    <property type="entry name" value="MANNONATE DEHYDRATASE"/>
    <property type="match status" value="1"/>
</dbReference>
<dbReference type="InterPro" id="IPR004628">
    <property type="entry name" value="Man_deHydtase"/>
</dbReference>
<keyword evidence="13" id="KW-1185">Reference proteome</keyword>
<dbReference type="PROSITE" id="PS51318">
    <property type="entry name" value="TAT"/>
    <property type="match status" value="1"/>
</dbReference>
<evidence type="ECO:0000313" key="13">
    <source>
        <dbReference type="Proteomes" id="UP001499882"/>
    </source>
</evidence>
<keyword evidence="8" id="KW-0408">Iron</keyword>
<evidence type="ECO:0000256" key="10">
    <source>
        <dbReference type="ARBA" id="ARBA00023239"/>
    </source>
</evidence>
<evidence type="ECO:0000256" key="9">
    <source>
        <dbReference type="ARBA" id="ARBA00023211"/>
    </source>
</evidence>
<keyword evidence="10" id="KW-0456">Lyase</keyword>
<dbReference type="EC" id="4.2.1.8" evidence="7"/>
<evidence type="ECO:0000256" key="4">
    <source>
        <dbReference type="ARBA" id="ARBA00002713"/>
    </source>
</evidence>
<proteinExistence type="inferred from homology"/>
<sequence length="390" mass="42948">MSTNAVNRRALIQGGVVAGAALSATAVAGVESATASGMRKGRPGRVPRMVVGTQRRASTVEALREFKRHGVERVCGYPPNPPRDQGTGERGYWLEAEVAQTKEFIESEGLEMDMVALPFLGSTLIDRDRRPAIMLGRSPERDRDIDDVQRNIEVCASVGVSTIKYNQSILGVLSTGEVPGRGGSVLRQFRASDLDRSLPDTIAGKVDADTFWERIEYFVDRVMPVATQYRVRMACHPQDPGTPPGGYRGVEENVLSVPGGEGLFTFLRLNRSPYHGLNLCCGTLAEMLWNPAEEIYPIFRRLVRTERVFNIHLRNIKGRRNDFVECWPDEGVVDHARIINIAADEGYTDAIDPDHIPDSDADETGAQGYAHGYGFIAGAIAGARHRRTRT</sequence>
<dbReference type="Pfam" id="PF03786">
    <property type="entry name" value="UxuA"/>
    <property type="match status" value="1"/>
</dbReference>
<protein>
    <recommendedName>
        <fullName evidence="7">mannonate dehydratase</fullName>
        <ecNumber evidence="7">4.2.1.8</ecNumber>
    </recommendedName>
</protein>
<evidence type="ECO:0000256" key="8">
    <source>
        <dbReference type="ARBA" id="ARBA00023004"/>
    </source>
</evidence>
<evidence type="ECO:0000256" key="11">
    <source>
        <dbReference type="SAM" id="SignalP"/>
    </source>
</evidence>
<dbReference type="RefSeq" id="WP_345525315.1">
    <property type="nucleotide sequence ID" value="NZ_BAABKN010000005.1"/>
</dbReference>
<feature type="chain" id="PRO_5045355662" description="mannonate dehydratase" evidence="11">
    <location>
        <begin position="29"/>
        <end position="390"/>
    </location>
</feature>
<organism evidence="12 13">
    <name type="scientific">Nocardioides endophyticus</name>
    <dbReference type="NCBI Taxonomy" id="1353775"/>
    <lineage>
        <taxon>Bacteria</taxon>
        <taxon>Bacillati</taxon>
        <taxon>Actinomycetota</taxon>
        <taxon>Actinomycetes</taxon>
        <taxon>Propionibacteriales</taxon>
        <taxon>Nocardioidaceae</taxon>
        <taxon>Nocardioides</taxon>
    </lineage>
</organism>
<gene>
    <name evidence="12" type="ORF">GCM10023350_08210</name>
</gene>
<dbReference type="Gene3D" id="3.20.20.150">
    <property type="entry name" value="Divalent-metal-dependent TIM barrel enzymes"/>
    <property type="match status" value="1"/>
</dbReference>
<dbReference type="InterPro" id="IPR006311">
    <property type="entry name" value="TAT_signal"/>
</dbReference>
<comment type="catalytic activity">
    <reaction evidence="1">
        <text>D-mannonate = 2-dehydro-3-deoxy-D-gluconate + H2O</text>
        <dbReference type="Rhea" id="RHEA:20097"/>
        <dbReference type="ChEBI" id="CHEBI:15377"/>
        <dbReference type="ChEBI" id="CHEBI:17767"/>
        <dbReference type="ChEBI" id="CHEBI:57990"/>
        <dbReference type="EC" id="4.2.1.8"/>
    </reaction>
</comment>
<dbReference type="SUPFAM" id="SSF51658">
    <property type="entry name" value="Xylose isomerase-like"/>
    <property type="match status" value="1"/>
</dbReference>
<keyword evidence="11" id="KW-0732">Signal</keyword>
<comment type="cofactor">
    <cofactor evidence="2">
        <name>Mn(2+)</name>
        <dbReference type="ChEBI" id="CHEBI:29035"/>
    </cofactor>
</comment>
<dbReference type="EMBL" id="BAABKN010000005">
    <property type="protein sequence ID" value="GAA4727561.1"/>
    <property type="molecule type" value="Genomic_DNA"/>
</dbReference>
<comment type="similarity">
    <text evidence="6">Belongs to the mannonate dehydratase family.</text>
</comment>
<evidence type="ECO:0000256" key="2">
    <source>
        <dbReference type="ARBA" id="ARBA00001936"/>
    </source>
</evidence>
<evidence type="ECO:0000256" key="3">
    <source>
        <dbReference type="ARBA" id="ARBA00001954"/>
    </source>
</evidence>
<evidence type="ECO:0000256" key="1">
    <source>
        <dbReference type="ARBA" id="ARBA00001794"/>
    </source>
</evidence>
<comment type="cofactor">
    <cofactor evidence="3">
        <name>Fe(2+)</name>
        <dbReference type="ChEBI" id="CHEBI:29033"/>
    </cofactor>
</comment>
<feature type="signal peptide" evidence="11">
    <location>
        <begin position="1"/>
        <end position="28"/>
    </location>
</feature>
<evidence type="ECO:0000313" key="12">
    <source>
        <dbReference type="EMBL" id="GAA4727561.1"/>
    </source>
</evidence>
<comment type="function">
    <text evidence="4">Catalyzes the dehydration of D-mannonate.</text>
</comment>
<accession>A0ABP8YED2</accession>
<name>A0ABP8YED2_9ACTN</name>
<dbReference type="PANTHER" id="PTHR30387:SF2">
    <property type="entry name" value="MANNONATE DEHYDRATASE"/>
    <property type="match status" value="1"/>
</dbReference>
<dbReference type="InterPro" id="IPR036237">
    <property type="entry name" value="Xyl_isomerase-like_sf"/>
</dbReference>
<keyword evidence="9" id="KW-0464">Manganese</keyword>
<evidence type="ECO:0000256" key="7">
    <source>
        <dbReference type="ARBA" id="ARBA00012927"/>
    </source>
</evidence>